<evidence type="ECO:0000256" key="1">
    <source>
        <dbReference type="SAM" id="SignalP"/>
    </source>
</evidence>
<dbReference type="AlphaFoldDB" id="A0A9P9IKX1"/>
<dbReference type="Proteomes" id="UP000738349">
    <property type="component" value="Unassembled WGS sequence"/>
</dbReference>
<feature type="signal peptide" evidence="1">
    <location>
        <begin position="1"/>
        <end position="20"/>
    </location>
</feature>
<dbReference type="OrthoDB" id="4578803at2759"/>
<comment type="caution">
    <text evidence="2">The sequence shown here is derived from an EMBL/GenBank/DDBJ whole genome shotgun (WGS) entry which is preliminary data.</text>
</comment>
<name>A0A9P9IKX1_9HYPO</name>
<reference evidence="2" key="1">
    <citation type="journal article" date="2021" name="Nat. Commun.">
        <title>Genetic determinants of endophytism in the Arabidopsis root mycobiome.</title>
        <authorList>
            <person name="Mesny F."/>
            <person name="Miyauchi S."/>
            <person name="Thiergart T."/>
            <person name="Pickel B."/>
            <person name="Atanasova L."/>
            <person name="Karlsson M."/>
            <person name="Huettel B."/>
            <person name="Barry K.W."/>
            <person name="Haridas S."/>
            <person name="Chen C."/>
            <person name="Bauer D."/>
            <person name="Andreopoulos W."/>
            <person name="Pangilinan J."/>
            <person name="LaButti K."/>
            <person name="Riley R."/>
            <person name="Lipzen A."/>
            <person name="Clum A."/>
            <person name="Drula E."/>
            <person name="Henrissat B."/>
            <person name="Kohler A."/>
            <person name="Grigoriev I.V."/>
            <person name="Martin F.M."/>
            <person name="Hacquard S."/>
        </authorList>
    </citation>
    <scope>NUCLEOTIDE SEQUENCE</scope>
    <source>
        <strain evidence="2">MPI-CAGE-AT-0147</strain>
    </source>
</reference>
<dbReference type="EMBL" id="JAGMUV010000023">
    <property type="protein sequence ID" value="KAH7122960.1"/>
    <property type="molecule type" value="Genomic_DNA"/>
</dbReference>
<gene>
    <name evidence="2" type="ORF">EDB81DRAFT_224389</name>
</gene>
<sequence>MWFTRFILSTLLAASPLSWAKAPKHHCPTVTSTATVCSTCIVKECLAISTISNPPRCPPTIPTVTTKYPCCSSTCPEGCASTQYVYASCYGESSITTTPCPTVTSVLGHCSTCVMPMCMAISTISSVCGCPEAVPTVTTSYACGGRCVGGCAGTEYVYETAAPTC</sequence>
<accession>A0A9P9IKX1</accession>
<protein>
    <submittedName>
        <fullName evidence="2">Uncharacterized protein</fullName>
    </submittedName>
</protein>
<keyword evidence="3" id="KW-1185">Reference proteome</keyword>
<organism evidence="2 3">
    <name type="scientific">Dactylonectria macrodidyma</name>
    <dbReference type="NCBI Taxonomy" id="307937"/>
    <lineage>
        <taxon>Eukaryota</taxon>
        <taxon>Fungi</taxon>
        <taxon>Dikarya</taxon>
        <taxon>Ascomycota</taxon>
        <taxon>Pezizomycotina</taxon>
        <taxon>Sordariomycetes</taxon>
        <taxon>Hypocreomycetidae</taxon>
        <taxon>Hypocreales</taxon>
        <taxon>Nectriaceae</taxon>
        <taxon>Dactylonectria</taxon>
    </lineage>
</organism>
<feature type="chain" id="PRO_5040472284" evidence="1">
    <location>
        <begin position="21"/>
        <end position="165"/>
    </location>
</feature>
<evidence type="ECO:0000313" key="2">
    <source>
        <dbReference type="EMBL" id="KAH7122960.1"/>
    </source>
</evidence>
<proteinExistence type="predicted"/>
<evidence type="ECO:0000313" key="3">
    <source>
        <dbReference type="Proteomes" id="UP000738349"/>
    </source>
</evidence>
<keyword evidence="1" id="KW-0732">Signal</keyword>